<dbReference type="SUPFAM" id="SSF54292">
    <property type="entry name" value="2Fe-2S ferredoxin-like"/>
    <property type="match status" value="1"/>
</dbReference>
<comment type="cofactor">
    <cofactor evidence="11">
        <name>[2Fe-2S] cluster</name>
        <dbReference type="ChEBI" id="CHEBI:190135"/>
    </cofactor>
    <text evidence="11">Binds 1 [2Fe-2S] cluster.</text>
</comment>
<comment type="cofactor">
    <cofactor evidence="11">
        <name>[3Fe-4S] cluster</name>
        <dbReference type="ChEBI" id="CHEBI:21137"/>
    </cofactor>
    <text evidence="11">Binds 1 [3Fe-4S] cluster.</text>
</comment>
<gene>
    <name evidence="14" type="ORF">Pme01_33480</name>
</gene>
<comment type="caution">
    <text evidence="14">The sequence shown here is derived from an EMBL/GenBank/DDBJ whole genome shotgun (WGS) entry which is preliminary data.</text>
</comment>
<dbReference type="Gene3D" id="3.10.20.30">
    <property type="match status" value="1"/>
</dbReference>
<dbReference type="GO" id="GO:0051537">
    <property type="term" value="F:2 iron, 2 sulfur cluster binding"/>
    <property type="evidence" value="ECO:0007669"/>
    <property type="project" value="UniProtKB-KW"/>
</dbReference>
<sequence length="245" mass="27817">MADTITLEVARYRPEQEDEPTTQCYEIPMRREWTVLDGLNHVKDRLDGTLSFRWSCRMGICGSCGMTIDGDPVLACETFLTDHHPGPVRVEPLRNFPVIRDLVVELTDFMAKLPHVMPWLVADEPPPDTEYLQKPAEVDEYQQYSMCINCMLCYAACPVYGLERDFLGPALIALAQRYNLDSRDHGDHDRLEILSAPEGIWDCTFVGECSRACPKGVDPAGAIQRYKLEAAKRTVRSLLLPRGRR</sequence>
<evidence type="ECO:0000259" key="13">
    <source>
        <dbReference type="PROSITE" id="PS51379"/>
    </source>
</evidence>
<dbReference type="InterPro" id="IPR050573">
    <property type="entry name" value="SDH/FRD_Iron-Sulfur"/>
</dbReference>
<keyword evidence="15" id="KW-1185">Reference proteome</keyword>
<keyword evidence="3 11" id="KW-0004">4Fe-4S</keyword>
<evidence type="ECO:0000256" key="9">
    <source>
        <dbReference type="ARBA" id="ARBA00023014"/>
    </source>
</evidence>
<evidence type="ECO:0000256" key="10">
    <source>
        <dbReference type="ARBA" id="ARBA00023291"/>
    </source>
</evidence>
<dbReference type="GO" id="GO:0009055">
    <property type="term" value="F:electron transfer activity"/>
    <property type="evidence" value="ECO:0007669"/>
    <property type="project" value="InterPro"/>
</dbReference>
<dbReference type="Proteomes" id="UP000599074">
    <property type="component" value="Unassembled WGS sequence"/>
</dbReference>
<dbReference type="InterPro" id="IPR006058">
    <property type="entry name" value="2Fe2S_fd_BS"/>
</dbReference>
<comment type="similarity">
    <text evidence="2 11">Belongs to the succinate dehydrogenase/fumarate reductase iron-sulfur protein family.</text>
</comment>
<dbReference type="Pfam" id="PF13183">
    <property type="entry name" value="Fer4_8"/>
    <property type="match status" value="1"/>
</dbReference>
<name>A0A8J3X1F4_9ACTN</name>
<keyword evidence="4" id="KW-0816">Tricarboxylic acid cycle</keyword>
<dbReference type="Gene3D" id="1.10.1060.10">
    <property type="entry name" value="Alpha-helical ferredoxin"/>
    <property type="match status" value="1"/>
</dbReference>
<dbReference type="PROSITE" id="PS51085">
    <property type="entry name" value="2FE2S_FER_2"/>
    <property type="match status" value="1"/>
</dbReference>
<dbReference type="EMBL" id="BOON01000031">
    <property type="protein sequence ID" value="GII23751.1"/>
    <property type="molecule type" value="Genomic_DNA"/>
</dbReference>
<evidence type="ECO:0000256" key="6">
    <source>
        <dbReference type="ARBA" id="ARBA00022723"/>
    </source>
</evidence>
<dbReference type="GO" id="GO:0006099">
    <property type="term" value="P:tricarboxylic acid cycle"/>
    <property type="evidence" value="ECO:0007669"/>
    <property type="project" value="UniProtKB-KW"/>
</dbReference>
<dbReference type="GO" id="GO:0022904">
    <property type="term" value="P:respiratory electron transport chain"/>
    <property type="evidence" value="ECO:0007669"/>
    <property type="project" value="TreeGrafter"/>
</dbReference>
<dbReference type="InterPro" id="IPR025192">
    <property type="entry name" value="Succ_DH/fum_Rdtase_N"/>
</dbReference>
<comment type="catalytic activity">
    <reaction evidence="11">
        <text>a menaquinone + succinate = a menaquinol + fumarate</text>
        <dbReference type="Rhea" id="RHEA:27834"/>
        <dbReference type="Rhea" id="RHEA-COMP:9537"/>
        <dbReference type="Rhea" id="RHEA-COMP:9539"/>
        <dbReference type="ChEBI" id="CHEBI:16374"/>
        <dbReference type="ChEBI" id="CHEBI:18151"/>
        <dbReference type="ChEBI" id="CHEBI:29806"/>
        <dbReference type="ChEBI" id="CHEBI:30031"/>
        <dbReference type="EC" id="1.3.5.1"/>
    </reaction>
</comment>
<dbReference type="RefSeq" id="WP_168114236.1">
    <property type="nucleotide sequence ID" value="NZ_BOON01000031.1"/>
</dbReference>
<evidence type="ECO:0000256" key="2">
    <source>
        <dbReference type="ARBA" id="ARBA00009433"/>
    </source>
</evidence>
<dbReference type="PROSITE" id="PS00197">
    <property type="entry name" value="2FE2S_FER_1"/>
    <property type="match status" value="1"/>
</dbReference>
<dbReference type="InterPro" id="IPR012675">
    <property type="entry name" value="Beta-grasp_dom_sf"/>
</dbReference>
<feature type="domain" description="2Fe-2S ferredoxin-type" evidence="12">
    <location>
        <begin position="3"/>
        <end position="96"/>
    </location>
</feature>
<keyword evidence="8 11" id="KW-0408">Iron</keyword>
<dbReference type="Pfam" id="PF13085">
    <property type="entry name" value="Fer2_3"/>
    <property type="match status" value="1"/>
</dbReference>
<dbReference type="NCBIfam" id="NF004616">
    <property type="entry name" value="PRK05950.1"/>
    <property type="match status" value="1"/>
</dbReference>
<organism evidence="14 15">
    <name type="scientific">Planosporangium mesophilum</name>
    <dbReference type="NCBI Taxonomy" id="689768"/>
    <lineage>
        <taxon>Bacteria</taxon>
        <taxon>Bacillati</taxon>
        <taxon>Actinomycetota</taxon>
        <taxon>Actinomycetes</taxon>
        <taxon>Micromonosporales</taxon>
        <taxon>Micromonosporaceae</taxon>
        <taxon>Planosporangium</taxon>
    </lineage>
</organism>
<dbReference type="InterPro" id="IPR017900">
    <property type="entry name" value="4Fe4S_Fe_S_CS"/>
</dbReference>
<dbReference type="EC" id="1.3.5.1" evidence="11"/>
<dbReference type="PANTHER" id="PTHR11921">
    <property type="entry name" value="SUCCINATE DEHYDROGENASE IRON-SULFUR PROTEIN"/>
    <property type="match status" value="1"/>
</dbReference>
<protein>
    <recommendedName>
        <fullName evidence="11">Fumarate reductase iron-sulfur subunit</fullName>
        <ecNumber evidence="11">1.3.5.1</ecNumber>
    </recommendedName>
</protein>
<dbReference type="GO" id="GO:0051539">
    <property type="term" value="F:4 iron, 4 sulfur cluster binding"/>
    <property type="evidence" value="ECO:0007669"/>
    <property type="project" value="UniProtKB-KW"/>
</dbReference>
<dbReference type="InterPro" id="IPR009051">
    <property type="entry name" value="Helical_ferredxn"/>
</dbReference>
<evidence type="ECO:0000256" key="4">
    <source>
        <dbReference type="ARBA" id="ARBA00022532"/>
    </source>
</evidence>
<proteinExistence type="inferred from homology"/>
<comment type="cofactor">
    <cofactor evidence="11">
        <name>[4Fe-4S] cluster</name>
        <dbReference type="ChEBI" id="CHEBI:49883"/>
    </cofactor>
    <text evidence="11">Binds 1 [4Fe-4S] cluster.</text>
</comment>
<keyword evidence="6 11" id="KW-0479">Metal-binding</keyword>
<keyword evidence="7" id="KW-0560">Oxidoreductase</keyword>
<dbReference type="InterPro" id="IPR017896">
    <property type="entry name" value="4Fe4S_Fe-S-bd"/>
</dbReference>
<dbReference type="AlphaFoldDB" id="A0A8J3X1F4"/>
<keyword evidence="9 11" id="KW-0411">Iron-sulfur</keyword>
<evidence type="ECO:0000256" key="1">
    <source>
        <dbReference type="ARBA" id="ARBA00005163"/>
    </source>
</evidence>
<evidence type="ECO:0000313" key="15">
    <source>
        <dbReference type="Proteomes" id="UP000599074"/>
    </source>
</evidence>
<dbReference type="NCBIfam" id="TIGR00384">
    <property type="entry name" value="dhsB"/>
    <property type="match status" value="1"/>
</dbReference>
<evidence type="ECO:0000259" key="12">
    <source>
        <dbReference type="PROSITE" id="PS51085"/>
    </source>
</evidence>
<feature type="domain" description="4Fe-4S ferredoxin-type" evidence="13">
    <location>
        <begin position="134"/>
        <end position="167"/>
    </location>
</feature>
<keyword evidence="5 11" id="KW-0001">2Fe-2S</keyword>
<evidence type="ECO:0000313" key="14">
    <source>
        <dbReference type="EMBL" id="GII23751.1"/>
    </source>
</evidence>
<accession>A0A8J3X1F4</accession>
<keyword evidence="10 11" id="KW-0003">3Fe-4S</keyword>
<dbReference type="InterPro" id="IPR001041">
    <property type="entry name" value="2Fe-2S_ferredoxin-type"/>
</dbReference>
<dbReference type="GO" id="GO:0051538">
    <property type="term" value="F:3 iron, 4 sulfur cluster binding"/>
    <property type="evidence" value="ECO:0007669"/>
    <property type="project" value="UniProtKB-KW"/>
</dbReference>
<evidence type="ECO:0000256" key="3">
    <source>
        <dbReference type="ARBA" id="ARBA00022485"/>
    </source>
</evidence>
<evidence type="ECO:0000256" key="5">
    <source>
        <dbReference type="ARBA" id="ARBA00022714"/>
    </source>
</evidence>
<dbReference type="PROSITE" id="PS00198">
    <property type="entry name" value="4FE4S_FER_1"/>
    <property type="match status" value="1"/>
</dbReference>
<dbReference type="PANTHER" id="PTHR11921:SF29">
    <property type="entry name" value="SUCCINATE DEHYDROGENASE [UBIQUINONE] IRON-SULFUR SUBUNIT, MITOCHONDRIAL"/>
    <property type="match status" value="1"/>
</dbReference>
<evidence type="ECO:0000256" key="7">
    <source>
        <dbReference type="ARBA" id="ARBA00023002"/>
    </source>
</evidence>
<dbReference type="PROSITE" id="PS51379">
    <property type="entry name" value="4FE4S_FER_2"/>
    <property type="match status" value="1"/>
</dbReference>
<evidence type="ECO:0000256" key="8">
    <source>
        <dbReference type="ARBA" id="ARBA00023004"/>
    </source>
</evidence>
<dbReference type="GO" id="GO:0046872">
    <property type="term" value="F:metal ion binding"/>
    <property type="evidence" value="ECO:0007669"/>
    <property type="project" value="UniProtKB-KW"/>
</dbReference>
<dbReference type="GO" id="GO:0008177">
    <property type="term" value="F:succinate dehydrogenase (quinone) activity"/>
    <property type="evidence" value="ECO:0007669"/>
    <property type="project" value="UniProtKB-EC"/>
</dbReference>
<evidence type="ECO:0000256" key="11">
    <source>
        <dbReference type="RuleBase" id="RU361237"/>
    </source>
</evidence>
<dbReference type="FunFam" id="1.10.1060.10:FF:000003">
    <property type="entry name" value="Succinate dehydrogenase iron-sulfur subunit"/>
    <property type="match status" value="1"/>
</dbReference>
<comment type="pathway">
    <text evidence="1">Carbohydrate metabolism; tricarboxylic acid cycle.</text>
</comment>
<dbReference type="SUPFAM" id="SSF46548">
    <property type="entry name" value="alpha-helical ferredoxin"/>
    <property type="match status" value="1"/>
</dbReference>
<reference evidence="14" key="1">
    <citation type="submission" date="2021-01" db="EMBL/GenBank/DDBJ databases">
        <title>Whole genome shotgun sequence of Planosporangium mesophilum NBRC 109066.</title>
        <authorList>
            <person name="Komaki H."/>
            <person name="Tamura T."/>
        </authorList>
    </citation>
    <scope>NUCLEOTIDE SEQUENCE</scope>
    <source>
        <strain evidence="14">NBRC 109066</strain>
    </source>
</reference>
<dbReference type="InterPro" id="IPR036010">
    <property type="entry name" value="2Fe-2S_ferredoxin-like_sf"/>
</dbReference>
<dbReference type="InterPro" id="IPR004489">
    <property type="entry name" value="Succ_DH/fum_Rdtase_Fe-S"/>
</dbReference>